<evidence type="ECO:0000256" key="1">
    <source>
        <dbReference type="SAM" id="MobiDB-lite"/>
    </source>
</evidence>
<reference evidence="2" key="1">
    <citation type="submission" date="2021-06" db="EMBL/GenBank/DDBJ databases">
        <title>Parelaphostrongylus tenuis whole genome reference sequence.</title>
        <authorList>
            <person name="Garwood T.J."/>
            <person name="Larsen P.A."/>
            <person name="Fountain-Jones N.M."/>
            <person name="Garbe J.R."/>
            <person name="Macchietto M.G."/>
            <person name="Kania S.A."/>
            <person name="Gerhold R.W."/>
            <person name="Richards J.E."/>
            <person name="Wolf T.M."/>
        </authorList>
    </citation>
    <scope>NUCLEOTIDE SEQUENCE</scope>
    <source>
        <strain evidence="2">MNPRO001-30</strain>
        <tissue evidence="2">Meninges</tissue>
    </source>
</reference>
<name>A0AAD5M2X6_PARTN</name>
<feature type="region of interest" description="Disordered" evidence="1">
    <location>
        <begin position="1"/>
        <end position="24"/>
    </location>
</feature>
<accession>A0AAD5M2X6</accession>
<protein>
    <submittedName>
        <fullName evidence="2">Uncharacterized protein</fullName>
    </submittedName>
</protein>
<keyword evidence="3" id="KW-1185">Reference proteome</keyword>
<evidence type="ECO:0000313" key="2">
    <source>
        <dbReference type="EMBL" id="KAJ1349628.1"/>
    </source>
</evidence>
<dbReference type="AlphaFoldDB" id="A0AAD5M2X6"/>
<feature type="compositionally biased region" description="Basic and acidic residues" evidence="1">
    <location>
        <begin position="15"/>
        <end position="24"/>
    </location>
</feature>
<gene>
    <name evidence="2" type="ORF">KIN20_005223</name>
</gene>
<dbReference type="EMBL" id="JAHQIW010000705">
    <property type="protein sequence ID" value="KAJ1349628.1"/>
    <property type="molecule type" value="Genomic_DNA"/>
</dbReference>
<dbReference type="Proteomes" id="UP001196413">
    <property type="component" value="Unassembled WGS sequence"/>
</dbReference>
<organism evidence="2 3">
    <name type="scientific">Parelaphostrongylus tenuis</name>
    <name type="common">Meningeal worm</name>
    <dbReference type="NCBI Taxonomy" id="148309"/>
    <lineage>
        <taxon>Eukaryota</taxon>
        <taxon>Metazoa</taxon>
        <taxon>Ecdysozoa</taxon>
        <taxon>Nematoda</taxon>
        <taxon>Chromadorea</taxon>
        <taxon>Rhabditida</taxon>
        <taxon>Rhabditina</taxon>
        <taxon>Rhabditomorpha</taxon>
        <taxon>Strongyloidea</taxon>
        <taxon>Metastrongylidae</taxon>
        <taxon>Parelaphostrongylus</taxon>
    </lineage>
</organism>
<sequence length="119" mass="13526">MRRNSQSNYSTIYQNRREPFEKGQQEPAVAKTMSNSHFAASMLVWAGICVTETTSLIFITETSKSTLATKTSQFQEAYWSPGVPNTLAPTDLCFNRTALLCIWPDQRLPSVKSNFHNFR</sequence>
<feature type="compositionally biased region" description="Polar residues" evidence="1">
    <location>
        <begin position="1"/>
        <end position="14"/>
    </location>
</feature>
<proteinExistence type="predicted"/>
<comment type="caution">
    <text evidence="2">The sequence shown here is derived from an EMBL/GenBank/DDBJ whole genome shotgun (WGS) entry which is preliminary data.</text>
</comment>
<feature type="non-terminal residue" evidence="2">
    <location>
        <position position="119"/>
    </location>
</feature>
<evidence type="ECO:0000313" key="3">
    <source>
        <dbReference type="Proteomes" id="UP001196413"/>
    </source>
</evidence>